<dbReference type="Proteomes" id="UP000252519">
    <property type="component" value="Unassembled WGS sequence"/>
</dbReference>
<accession>A0A368FFY4</accession>
<sequence length="86" mass="9692">MPSVHTVLPRAFASLQSWEWPVLGTEVVLSAVLLYLYGKSNSCINLCLYAVFPHSFLLCPYRPCLLAIGSWLSCNRLPLFESHYST</sequence>
<keyword evidence="2" id="KW-1185">Reference proteome</keyword>
<proteinExistence type="predicted"/>
<name>A0A368FFY4_ANCCA</name>
<dbReference type="EMBL" id="JOJR01001735">
    <property type="protein sequence ID" value="RCN29909.1"/>
    <property type="molecule type" value="Genomic_DNA"/>
</dbReference>
<comment type="caution">
    <text evidence="1">The sequence shown here is derived from an EMBL/GenBank/DDBJ whole genome shotgun (WGS) entry which is preliminary data.</text>
</comment>
<gene>
    <name evidence="1" type="ORF">ANCCAN_24327</name>
</gene>
<protein>
    <submittedName>
        <fullName evidence="1">Uncharacterized protein</fullName>
    </submittedName>
</protein>
<dbReference type="AlphaFoldDB" id="A0A368FFY4"/>
<evidence type="ECO:0000313" key="2">
    <source>
        <dbReference type="Proteomes" id="UP000252519"/>
    </source>
</evidence>
<reference evidence="1 2" key="1">
    <citation type="submission" date="2014-10" db="EMBL/GenBank/DDBJ databases">
        <title>Draft genome of the hookworm Ancylostoma caninum.</title>
        <authorList>
            <person name="Mitreva M."/>
        </authorList>
    </citation>
    <scope>NUCLEOTIDE SEQUENCE [LARGE SCALE GENOMIC DNA]</scope>
    <source>
        <strain evidence="1 2">Baltimore</strain>
    </source>
</reference>
<evidence type="ECO:0000313" key="1">
    <source>
        <dbReference type="EMBL" id="RCN29909.1"/>
    </source>
</evidence>
<organism evidence="1 2">
    <name type="scientific">Ancylostoma caninum</name>
    <name type="common">Dog hookworm</name>
    <dbReference type="NCBI Taxonomy" id="29170"/>
    <lineage>
        <taxon>Eukaryota</taxon>
        <taxon>Metazoa</taxon>
        <taxon>Ecdysozoa</taxon>
        <taxon>Nematoda</taxon>
        <taxon>Chromadorea</taxon>
        <taxon>Rhabditida</taxon>
        <taxon>Rhabditina</taxon>
        <taxon>Rhabditomorpha</taxon>
        <taxon>Strongyloidea</taxon>
        <taxon>Ancylostomatidae</taxon>
        <taxon>Ancylostomatinae</taxon>
        <taxon>Ancylostoma</taxon>
    </lineage>
</organism>